<keyword evidence="2" id="KW-1185">Reference proteome</keyword>
<dbReference type="GeneID" id="34567477"/>
<organism evidence="1 2">
    <name type="scientific">Colletotrichum orchidophilum</name>
    <dbReference type="NCBI Taxonomy" id="1209926"/>
    <lineage>
        <taxon>Eukaryota</taxon>
        <taxon>Fungi</taxon>
        <taxon>Dikarya</taxon>
        <taxon>Ascomycota</taxon>
        <taxon>Pezizomycotina</taxon>
        <taxon>Sordariomycetes</taxon>
        <taxon>Hypocreomycetidae</taxon>
        <taxon>Glomerellales</taxon>
        <taxon>Glomerellaceae</taxon>
        <taxon>Colletotrichum</taxon>
    </lineage>
</organism>
<accession>A0A1G4AMS0</accession>
<name>A0A1G4AMS0_9PEZI</name>
<comment type="caution">
    <text evidence="1">The sequence shown here is derived from an EMBL/GenBank/DDBJ whole genome shotgun (WGS) entry which is preliminary data.</text>
</comment>
<dbReference type="AlphaFoldDB" id="A0A1G4AMS0"/>
<reference evidence="1 2" key="1">
    <citation type="submission" date="2016-09" db="EMBL/GenBank/DDBJ databases">
        <authorList>
            <person name="Capua I."/>
            <person name="De Benedictis P."/>
            <person name="Joannis T."/>
            <person name="Lombin L.H."/>
            <person name="Cattoli G."/>
        </authorList>
    </citation>
    <scope>NUCLEOTIDE SEQUENCE [LARGE SCALE GENOMIC DNA]</scope>
    <source>
        <strain evidence="1 2">IMI 309357</strain>
    </source>
</reference>
<protein>
    <submittedName>
        <fullName evidence="1">Uncharacterized protein</fullName>
    </submittedName>
</protein>
<dbReference type="Proteomes" id="UP000176998">
    <property type="component" value="Unassembled WGS sequence"/>
</dbReference>
<evidence type="ECO:0000313" key="2">
    <source>
        <dbReference type="Proteomes" id="UP000176998"/>
    </source>
</evidence>
<dbReference type="EMBL" id="MJBS01000276">
    <property type="protein sequence ID" value="OHE90343.1"/>
    <property type="molecule type" value="Genomic_DNA"/>
</dbReference>
<evidence type="ECO:0000313" key="1">
    <source>
        <dbReference type="EMBL" id="OHE90343.1"/>
    </source>
</evidence>
<sequence length="124" mass="13912">FFEVFILASTTIQRKTRREKQWQSLTGLKTGKKCSGPKEWPELRDLDLREPSAGTVALLVNMHIEPGEQNAVYIHDSNDDQVAMVGSGDYEGYSVIIPWQIGLKYVCYGSCKVAEVKVIEDTST</sequence>
<feature type="non-terminal residue" evidence="1">
    <location>
        <position position="1"/>
    </location>
</feature>
<dbReference type="RefSeq" id="XP_022467520.1">
    <property type="nucleotide sequence ID" value="XM_022625967.1"/>
</dbReference>
<dbReference type="OrthoDB" id="4658369at2759"/>
<gene>
    <name evidence="1" type="ORF">CORC01_14356</name>
</gene>
<proteinExistence type="predicted"/>